<dbReference type="InParanoid" id="R4G8E4"/>
<dbReference type="Pfam" id="PF13848">
    <property type="entry name" value="Thioredoxin_6"/>
    <property type="match status" value="1"/>
</dbReference>
<dbReference type="EMBL" id="GAHY01001117">
    <property type="protein sequence ID" value="JAA76393.1"/>
    <property type="molecule type" value="mRNA"/>
</dbReference>
<keyword evidence="6" id="KW-1185">Reference proteome</keyword>
<dbReference type="Gene3D" id="3.40.30.10">
    <property type="entry name" value="Glutaredoxin"/>
    <property type="match status" value="2"/>
</dbReference>
<keyword evidence="2" id="KW-0812">Transmembrane</keyword>
<dbReference type="FunCoup" id="R4G8E4">
    <property type="interactions" value="178"/>
</dbReference>
<feature type="chain" id="PRO_5014108846" evidence="3">
    <location>
        <begin position="20"/>
        <end position="317"/>
    </location>
</feature>
<reference evidence="6" key="2">
    <citation type="submission" date="2015-04" db="EMBL/GenBank/DDBJ databases">
        <authorList>
            <person name="Wilson R.K."/>
            <person name="Warren W."/>
            <person name="Dotson E."/>
            <person name="Oliveira P.L."/>
        </authorList>
    </citation>
    <scope>NUCLEOTIDE SEQUENCE</scope>
</reference>
<dbReference type="OMA" id="HGKMYRY"/>
<dbReference type="PANTHER" id="PTHR19991:SF2">
    <property type="entry name" value="GH08893P"/>
    <property type="match status" value="1"/>
</dbReference>
<accession>R4G8E4</accession>
<feature type="transmembrane region" description="Helical" evidence="2">
    <location>
        <begin position="267"/>
        <end position="285"/>
    </location>
</feature>
<dbReference type="AlphaFoldDB" id="R4G8E4"/>
<keyword evidence="3" id="KW-0732">Signal</keyword>
<dbReference type="EnsemblMetazoa" id="RPRC005312-RA">
    <property type="protein sequence ID" value="RPRC005312-PA"/>
    <property type="gene ID" value="RPRC005312"/>
</dbReference>
<keyword evidence="2" id="KW-1133">Transmembrane helix</keyword>
<dbReference type="RefSeq" id="XP_073972459.1">
    <property type="nucleotide sequence ID" value="XM_074116358.1"/>
</dbReference>
<evidence type="ECO:0000313" key="5">
    <source>
        <dbReference type="EnsemblMetazoa" id="RPRC005312-PA"/>
    </source>
</evidence>
<dbReference type="CDD" id="cd02961">
    <property type="entry name" value="PDI_a_family"/>
    <property type="match status" value="1"/>
</dbReference>
<evidence type="ECO:0000256" key="1">
    <source>
        <dbReference type="SAM" id="MobiDB-lite"/>
    </source>
</evidence>
<dbReference type="EMBL" id="ACPB03015130">
    <property type="status" value="NOT_ANNOTATED_CDS"/>
    <property type="molecule type" value="Genomic_DNA"/>
</dbReference>
<evidence type="ECO:0000256" key="3">
    <source>
        <dbReference type="SAM" id="SignalP"/>
    </source>
</evidence>
<name>R4G8E4_RHOPR</name>
<dbReference type="STRING" id="13249.R4G8E4"/>
<evidence type="ECO:0000313" key="4">
    <source>
        <dbReference type="EMBL" id="JAA76393.1"/>
    </source>
</evidence>
<dbReference type="Proteomes" id="UP000015103">
    <property type="component" value="Unassembled WGS sequence"/>
</dbReference>
<proteinExistence type="evidence at transcript level"/>
<dbReference type="GeneID" id="141448193"/>
<dbReference type="HOGENOM" id="CLU_079463_0_0_1"/>
<feature type="region of interest" description="Disordered" evidence="1">
    <location>
        <begin position="293"/>
        <end position="317"/>
    </location>
</feature>
<dbReference type="InterPro" id="IPR036249">
    <property type="entry name" value="Thioredoxin-like_sf"/>
</dbReference>
<feature type="compositionally biased region" description="Basic and acidic residues" evidence="1">
    <location>
        <begin position="294"/>
        <end position="311"/>
    </location>
</feature>
<feature type="signal peptide" evidence="3">
    <location>
        <begin position="1"/>
        <end position="19"/>
    </location>
</feature>
<keyword evidence="4" id="KW-0413">Isomerase</keyword>
<keyword evidence="2" id="KW-0472">Membrane</keyword>
<dbReference type="SUPFAM" id="SSF52833">
    <property type="entry name" value="Thioredoxin-like"/>
    <property type="match status" value="2"/>
</dbReference>
<evidence type="ECO:0000256" key="2">
    <source>
        <dbReference type="SAM" id="Phobius"/>
    </source>
</evidence>
<sequence>MMIFYGFAYFISLLVICYGEQGELEIVDDAEMVGLIRNEKYVIVLFSKKDCAECDKLETALTSVREDLVETLNAWVVKTISSQMVKLYNPAKEPTLVFFRHGVPLLYDGEPNEEVILHFFTENKEPVVKELTDDNFESLTQAASGATTGDWFIMFYSNDCFDCQRLMARWETVAAKLRTRLNVAIINRKSTGRVTSRRFHVIDTPTFLFFRLGKMYHYNIPKYDIASFVSFATEWFRNARSEKVPLPKTPFDDLTQMIADYLRENSWIIKLFSIIICIVITLSLVKKLRAADVNSKKSNKEPKEKSSTKQDKSKKKE</sequence>
<reference evidence="5" key="3">
    <citation type="submission" date="2015-05" db="UniProtKB">
        <authorList>
            <consortium name="EnsemblMetazoa"/>
        </authorList>
    </citation>
    <scope>IDENTIFICATION</scope>
</reference>
<reference evidence="4" key="1">
    <citation type="submission" date="2013-04" db="EMBL/GenBank/DDBJ databases">
        <title>An insight into the transcriptome of the digestive tract of the blood sucking bug, Rhodnius prolixus.</title>
        <authorList>
            <person name="Ribeiro J.M.C."/>
            <person name="Genta F.A."/>
            <person name="Sorgine M.H.F."/>
            <person name="Paiva-Silva G.O."/>
            <person name="Majerowicz D."/>
            <person name="Medeiros M."/>
            <person name="Koerich L."/>
            <person name="Terra W.R."/>
            <person name="Ferreira C."/>
            <person name="Pimentel A.C."/>
            <person name="Bisch P.M."/>
            <person name="Diniz M.M.P."/>
            <person name="Nascimento R."/>
            <person name="Salmon D."/>
            <person name="Silber A.M."/>
            <person name="Alves M."/>
            <person name="Oliveira M.F."/>
            <person name="Gondim K.C."/>
            <person name="Silva Neto M.A.C."/>
            <person name="Atella G.C."/>
            <person name="Araujo H."/>
            <person name="Dias F.S."/>
            <person name="Polycarpo C.R."/>
            <person name="Fampa P."/>
            <person name="Melo A.C."/>
            <person name="Tanaka A.S."/>
            <person name="Balczun C."/>
            <person name="Oliveira J.H.M."/>
            <person name="Goncalves R."/>
            <person name="Lazoski C."/>
            <person name="Pereira M.A."/>
            <person name="Rivera-Pomar R."/>
            <person name="Diambra L."/>
            <person name="Schaub G.A."/>
            <person name="Garcia E.S."/>
            <person name="Azambuja P."/>
            <person name="Braz G.R.C."/>
            <person name="Oliveira P.L."/>
        </authorList>
    </citation>
    <scope>NUCLEOTIDE SEQUENCE</scope>
</reference>
<dbReference type="PANTHER" id="PTHR19991">
    <property type="entry name" value="L 2 01289"/>
    <property type="match status" value="1"/>
</dbReference>
<dbReference type="VEuPathDB" id="VectorBase:RPRC005312"/>
<dbReference type="eggNOG" id="KOG0191">
    <property type="taxonomic scope" value="Eukaryota"/>
</dbReference>
<evidence type="ECO:0000313" key="6">
    <source>
        <dbReference type="Proteomes" id="UP000015103"/>
    </source>
</evidence>
<protein>
    <submittedName>
        <fullName evidence="4 5">Putative thioredoxin/protein disulfide isomerase</fullName>
    </submittedName>
</protein>
<dbReference type="GO" id="GO:0016853">
    <property type="term" value="F:isomerase activity"/>
    <property type="evidence" value="ECO:0007669"/>
    <property type="project" value="UniProtKB-KW"/>
</dbReference>
<organism evidence="4">
    <name type="scientific">Rhodnius prolixus</name>
    <name type="common">Triatomid bug</name>
    <dbReference type="NCBI Taxonomy" id="13249"/>
    <lineage>
        <taxon>Eukaryota</taxon>
        <taxon>Metazoa</taxon>
        <taxon>Ecdysozoa</taxon>
        <taxon>Arthropoda</taxon>
        <taxon>Hexapoda</taxon>
        <taxon>Insecta</taxon>
        <taxon>Pterygota</taxon>
        <taxon>Neoptera</taxon>
        <taxon>Paraneoptera</taxon>
        <taxon>Hemiptera</taxon>
        <taxon>Heteroptera</taxon>
        <taxon>Panheteroptera</taxon>
        <taxon>Cimicomorpha</taxon>
        <taxon>Reduviidae</taxon>
        <taxon>Triatominae</taxon>
        <taxon>Rhodnius</taxon>
    </lineage>
</organism>